<dbReference type="GO" id="GO:0009535">
    <property type="term" value="C:chloroplast thylakoid membrane"/>
    <property type="evidence" value="ECO:0007669"/>
    <property type="project" value="UniProtKB-SubCell"/>
</dbReference>
<organism evidence="12 14">
    <name type="scientific">Medicago truncatula</name>
    <name type="common">Barrel medic</name>
    <name type="synonym">Medicago tribuloides</name>
    <dbReference type="NCBI Taxonomy" id="3880"/>
    <lineage>
        <taxon>Eukaryota</taxon>
        <taxon>Viridiplantae</taxon>
        <taxon>Streptophyta</taxon>
        <taxon>Embryophyta</taxon>
        <taxon>Tracheophyta</taxon>
        <taxon>Spermatophyta</taxon>
        <taxon>Magnoliopsida</taxon>
        <taxon>eudicotyledons</taxon>
        <taxon>Gunneridae</taxon>
        <taxon>Pentapetalae</taxon>
        <taxon>rosids</taxon>
        <taxon>fabids</taxon>
        <taxon>Fabales</taxon>
        <taxon>Fabaceae</taxon>
        <taxon>Papilionoideae</taxon>
        <taxon>50 kb inversion clade</taxon>
        <taxon>NPAAA clade</taxon>
        <taxon>Hologalegina</taxon>
        <taxon>IRL clade</taxon>
        <taxon>Trifolieae</taxon>
        <taxon>Medicago</taxon>
    </lineage>
</organism>
<dbReference type="GO" id="GO:0050821">
    <property type="term" value="P:protein stabilization"/>
    <property type="evidence" value="ECO:0007669"/>
    <property type="project" value="InterPro"/>
</dbReference>
<evidence type="ECO:0000256" key="8">
    <source>
        <dbReference type="ARBA" id="ARBA00022640"/>
    </source>
</evidence>
<proteinExistence type="inferred from homology"/>
<keyword evidence="11" id="KW-0472">Membrane</keyword>
<evidence type="ECO:0000256" key="5">
    <source>
        <dbReference type="ARBA" id="ARBA00018950"/>
    </source>
</evidence>
<keyword evidence="14" id="KW-1185">Reference proteome</keyword>
<evidence type="ECO:0000256" key="2">
    <source>
        <dbReference type="ARBA" id="ARBA00004470"/>
    </source>
</evidence>
<evidence type="ECO:0000313" key="12">
    <source>
        <dbReference type="EMBL" id="AES58748.1"/>
    </source>
</evidence>
<gene>
    <name evidence="12" type="ordered locus">MTR_1g007850</name>
</gene>
<evidence type="ECO:0000256" key="9">
    <source>
        <dbReference type="ARBA" id="ARBA00022741"/>
    </source>
</evidence>
<keyword evidence="7" id="KW-0597">Phosphoprotein</keyword>
<protein>
    <recommendedName>
        <fullName evidence="5">Protein Ycf2</fullName>
    </recommendedName>
</protein>
<dbReference type="AlphaFoldDB" id="G7I3G3"/>
<dbReference type="GO" id="GO:0042301">
    <property type="term" value="F:phosphate ion binding"/>
    <property type="evidence" value="ECO:0007669"/>
    <property type="project" value="InterPro"/>
</dbReference>
<dbReference type="EnsemblPlants" id="AES58748">
    <property type="protein sequence ID" value="AES58748"/>
    <property type="gene ID" value="MTR_1g007850"/>
</dbReference>
<evidence type="ECO:0000256" key="6">
    <source>
        <dbReference type="ARBA" id="ARBA00022528"/>
    </source>
</evidence>
<reference evidence="13" key="3">
    <citation type="submission" date="2015-04" db="UniProtKB">
        <authorList>
            <consortium name="EnsemblPlants"/>
        </authorList>
    </citation>
    <scope>IDENTIFICATION</scope>
    <source>
        <strain evidence="13">cv. Jemalong A17</strain>
    </source>
</reference>
<reference evidence="12 14" key="2">
    <citation type="journal article" date="2014" name="BMC Genomics">
        <title>An improved genome release (version Mt4.0) for the model legume Medicago truncatula.</title>
        <authorList>
            <person name="Tang H."/>
            <person name="Krishnakumar V."/>
            <person name="Bidwell S."/>
            <person name="Rosen B."/>
            <person name="Chan A."/>
            <person name="Zhou S."/>
            <person name="Gentzbittel L."/>
            <person name="Childs K.L."/>
            <person name="Yandell M."/>
            <person name="Gundlach H."/>
            <person name="Mayer K.F."/>
            <person name="Schwartz D.C."/>
            <person name="Town C.D."/>
        </authorList>
    </citation>
    <scope>GENOME REANNOTATION</scope>
    <source>
        <strain evidence="13 14">cv. Jemalong A17</strain>
    </source>
</reference>
<evidence type="ECO:0000313" key="14">
    <source>
        <dbReference type="Proteomes" id="UP000002051"/>
    </source>
</evidence>
<dbReference type="EMBL" id="CM001217">
    <property type="protein sequence ID" value="AES58748.1"/>
    <property type="molecule type" value="Genomic_DNA"/>
</dbReference>
<evidence type="ECO:0000256" key="10">
    <source>
        <dbReference type="ARBA" id="ARBA00022840"/>
    </source>
</evidence>
<dbReference type="PANTHER" id="PTHR33078:SF92">
    <property type="entry name" value="PROTEIN YCF2"/>
    <property type="match status" value="1"/>
</dbReference>
<keyword evidence="10" id="KW-0067">ATP-binding</keyword>
<evidence type="ECO:0000256" key="7">
    <source>
        <dbReference type="ARBA" id="ARBA00022553"/>
    </source>
</evidence>
<feature type="transmembrane region" description="Helical" evidence="11">
    <location>
        <begin position="29"/>
        <end position="48"/>
    </location>
</feature>
<dbReference type="GO" id="GO:0009570">
    <property type="term" value="C:chloroplast stroma"/>
    <property type="evidence" value="ECO:0007669"/>
    <property type="project" value="UniProtKB-SubCell"/>
</dbReference>
<keyword evidence="6" id="KW-0150">Chloroplast</keyword>
<evidence type="ECO:0000256" key="1">
    <source>
        <dbReference type="ARBA" id="ARBA00002329"/>
    </source>
</evidence>
<dbReference type="Proteomes" id="UP000002051">
    <property type="component" value="Unassembled WGS sequence"/>
</dbReference>
<reference evidence="12 14" key="1">
    <citation type="journal article" date="2011" name="Nature">
        <title>The Medicago genome provides insight into the evolution of rhizobial symbioses.</title>
        <authorList>
            <person name="Young N.D."/>
            <person name="Debelle F."/>
            <person name="Oldroyd G.E."/>
            <person name="Geurts R."/>
            <person name="Cannon S.B."/>
            <person name="Udvardi M.K."/>
            <person name="Benedito V.A."/>
            <person name="Mayer K.F."/>
            <person name="Gouzy J."/>
            <person name="Schoof H."/>
            <person name="Van de Peer Y."/>
            <person name="Proost S."/>
            <person name="Cook D.R."/>
            <person name="Meyers B.C."/>
            <person name="Spannagl M."/>
            <person name="Cheung F."/>
            <person name="De Mita S."/>
            <person name="Krishnakumar V."/>
            <person name="Gundlach H."/>
            <person name="Zhou S."/>
            <person name="Mudge J."/>
            <person name="Bharti A.K."/>
            <person name="Murray J.D."/>
            <person name="Naoumkina M.A."/>
            <person name="Rosen B."/>
            <person name="Silverstein K.A."/>
            <person name="Tang H."/>
            <person name="Rombauts S."/>
            <person name="Zhao P.X."/>
            <person name="Zhou P."/>
            <person name="Barbe V."/>
            <person name="Bardou P."/>
            <person name="Bechner M."/>
            <person name="Bellec A."/>
            <person name="Berger A."/>
            <person name="Berges H."/>
            <person name="Bidwell S."/>
            <person name="Bisseling T."/>
            <person name="Choisne N."/>
            <person name="Couloux A."/>
            <person name="Denny R."/>
            <person name="Deshpande S."/>
            <person name="Dai X."/>
            <person name="Doyle J.J."/>
            <person name="Dudez A.M."/>
            <person name="Farmer A.D."/>
            <person name="Fouteau S."/>
            <person name="Franken C."/>
            <person name="Gibelin C."/>
            <person name="Gish J."/>
            <person name="Goldstein S."/>
            <person name="Gonzalez A.J."/>
            <person name="Green P.J."/>
            <person name="Hallab A."/>
            <person name="Hartog M."/>
            <person name="Hua A."/>
            <person name="Humphray S.J."/>
            <person name="Jeong D.H."/>
            <person name="Jing Y."/>
            <person name="Jocker A."/>
            <person name="Kenton S.M."/>
            <person name="Kim D.J."/>
            <person name="Klee K."/>
            <person name="Lai H."/>
            <person name="Lang C."/>
            <person name="Lin S."/>
            <person name="Macmil S.L."/>
            <person name="Magdelenat G."/>
            <person name="Matthews L."/>
            <person name="McCorrison J."/>
            <person name="Monaghan E.L."/>
            <person name="Mun J.H."/>
            <person name="Najar F.Z."/>
            <person name="Nicholson C."/>
            <person name="Noirot C."/>
            <person name="O'Bleness M."/>
            <person name="Paule C.R."/>
            <person name="Poulain J."/>
            <person name="Prion F."/>
            <person name="Qin B."/>
            <person name="Qu C."/>
            <person name="Retzel E.F."/>
            <person name="Riddle C."/>
            <person name="Sallet E."/>
            <person name="Samain S."/>
            <person name="Samson N."/>
            <person name="Sanders I."/>
            <person name="Saurat O."/>
            <person name="Scarpelli C."/>
            <person name="Schiex T."/>
            <person name="Segurens B."/>
            <person name="Severin A.J."/>
            <person name="Sherrier D.J."/>
            <person name="Shi R."/>
            <person name="Sims S."/>
            <person name="Singer S.R."/>
            <person name="Sinharoy S."/>
            <person name="Sterck L."/>
            <person name="Viollet A."/>
            <person name="Wang B.B."/>
            <person name="Wang K."/>
            <person name="Wang M."/>
            <person name="Wang X."/>
            <person name="Warfsmann J."/>
            <person name="Weissenbach J."/>
            <person name="White D.D."/>
            <person name="White J.D."/>
            <person name="Wiley G.B."/>
            <person name="Wincker P."/>
            <person name="Xing Y."/>
            <person name="Yang L."/>
            <person name="Yao Z."/>
            <person name="Ying F."/>
            <person name="Zhai J."/>
            <person name="Zhou L."/>
            <person name="Zuber A."/>
            <person name="Denarie J."/>
            <person name="Dixon R.A."/>
            <person name="May G.D."/>
            <person name="Schwartz D.C."/>
            <person name="Rogers J."/>
            <person name="Quetier F."/>
            <person name="Town C.D."/>
            <person name="Roe B.A."/>
        </authorList>
    </citation>
    <scope>NUCLEOTIDE SEQUENCE [LARGE SCALE GENOMIC DNA]</scope>
    <source>
        <strain evidence="12">A17</strain>
        <strain evidence="13 14">cv. Jemalong A17</strain>
    </source>
</reference>
<dbReference type="InterPro" id="IPR036863">
    <property type="entry name" value="PSII_PsbH_sf"/>
</dbReference>
<dbReference type="GO" id="GO:0015979">
    <property type="term" value="P:photosynthesis"/>
    <property type="evidence" value="ECO:0007669"/>
    <property type="project" value="InterPro"/>
</dbReference>
<sequence length="89" mass="9874">MSSKCYPIKLPTAASCKSLIAPGWGTTSLMGIAMALFVICLSTILEIYSTFISDYLSSNNISHTSKAIYTFIRKRKNVNSDWIDDKIES</sequence>
<dbReference type="SUPFAM" id="SSF161025">
    <property type="entry name" value="Photosystem II 10 kDa phosphoprotein PsbH"/>
    <property type="match status" value="1"/>
</dbReference>
<keyword evidence="8" id="KW-0934">Plastid</keyword>
<dbReference type="Pfam" id="PF00737">
    <property type="entry name" value="PsbH"/>
    <property type="match status" value="1"/>
</dbReference>
<comment type="function">
    <text evidence="1">Probable ATPase of unknown function. Its presence in a non-photosynthetic plant (Epifagus virginiana) and experiments in tobacco indicate that it has an essential function which is probably not related to photosynthesis.</text>
</comment>
<dbReference type="PaxDb" id="3880-AES58748"/>
<evidence type="ECO:0000256" key="4">
    <source>
        <dbReference type="ARBA" id="ARBA00009361"/>
    </source>
</evidence>
<evidence type="ECO:0000256" key="11">
    <source>
        <dbReference type="SAM" id="Phobius"/>
    </source>
</evidence>
<evidence type="ECO:0000256" key="3">
    <source>
        <dbReference type="ARBA" id="ARBA00004581"/>
    </source>
</evidence>
<dbReference type="STRING" id="3880.G7I3G3"/>
<comment type="subcellular location">
    <subcellularLocation>
        <location evidence="2">Plastid</location>
        <location evidence="2">Chloroplast stroma</location>
    </subcellularLocation>
    <subcellularLocation>
        <location evidence="3">Plastid</location>
        <location evidence="3">Chloroplast thylakoid membrane</location>
        <topology evidence="3">Single-pass membrane protein</topology>
    </subcellularLocation>
</comment>
<evidence type="ECO:0000313" key="13">
    <source>
        <dbReference type="EnsemblPlants" id="AES58748"/>
    </source>
</evidence>
<comment type="similarity">
    <text evidence="4">Belongs to the Ycf2 family.</text>
</comment>
<keyword evidence="9" id="KW-0547">Nucleotide-binding</keyword>
<dbReference type="Gene3D" id="1.20.5.880">
    <property type="entry name" value="Photosystem II reaction center protein H"/>
    <property type="match status" value="1"/>
</dbReference>
<dbReference type="GO" id="GO:0009523">
    <property type="term" value="C:photosystem II"/>
    <property type="evidence" value="ECO:0007669"/>
    <property type="project" value="InterPro"/>
</dbReference>
<keyword evidence="11" id="KW-0812">Transmembrane</keyword>
<dbReference type="HOGENOM" id="CLU_2458138_0_0_1"/>
<name>G7I3G3_MEDTR</name>
<dbReference type="PANTHER" id="PTHR33078">
    <property type="entry name" value="PROTEIN YCF2-RELATED"/>
    <property type="match status" value="1"/>
</dbReference>
<keyword evidence="11" id="KW-1133">Transmembrane helix</keyword>
<accession>G7I3G3</accession>
<dbReference type="InterPro" id="IPR001056">
    <property type="entry name" value="PSII_PsbH"/>
</dbReference>
<dbReference type="GO" id="GO:0005524">
    <property type="term" value="F:ATP binding"/>
    <property type="evidence" value="ECO:0007669"/>
    <property type="project" value="UniProtKB-KW"/>
</dbReference>